<dbReference type="InterPro" id="IPR013955">
    <property type="entry name" value="Rep_factor-A_C"/>
</dbReference>
<accession>A0AAU9K8V8</accession>
<sequence>MRLTENAIQKLQSRGDLSSFMPILKVDSGGNSPEFGYTARLSDGSSSLDAVISNQDGLEIEPGDLVLLKRYNFFPTSSGQAKLMISEIEKIGGSTPSDPHNPNEPTLKFTPIHSLRPYQKGWTIKAKVSQRTHIIHWEKDSGYHFVATLQDEEGDTIRGVFFERSARKFNFLEQNKTYAFSNGNVILEREEFATPRNQFQIIFEDDSNICEIENEPETIYITELKEIENTPRNELINICALVKKCGEVSEKNTKTGKLHLIQNISLIDQALKEYDLCIWNSEIEKFRMKPFDVIVATKLKISDFHGKLNLSTTRNLSEVYINKLELEQVEILKKWGAENENLIRDRVNKIRIPIESPKKKMEASTETIFTPIAQLNPFMVVWAIKARVFKKYVVQYFNENPGKFLAFHLIDAEGTKISGICFNKIADKFDFIREDAVYSIKGGSVRHERPEYKFFESNYKIQLNDISEVKELDDDGSIQKYQFEFVSISQLELLNENEIIDICGIIVEVFPPFEIQLKNGNSIVKRYVKIADETLNCIEIALWEEEANNASIVKGNAIAVKSARLNNYNHLSLTTERSRSRVLYSIDHPRINELKKWYQSQNISGAELYNLTVQKEPVFSTLSEIRSKSSSLLSENFKIYGYIGAIHHYNDISTIAYRACCSQYCRRKVKTQNEETKQFYCGFCKKSFENCNFLYNFQAEIVDSTGSLRVKIFDEVGAIIFGKSANELIDLIEHYENSFLFSMTSPLNIEYEMTLTARGSKTTGEVSYVLQSIKPVKPKEIAELYLKEIYDYLSPD</sequence>
<organism evidence="9 10">
    <name type="scientific">Blepharisma stoltei</name>
    <dbReference type="NCBI Taxonomy" id="1481888"/>
    <lineage>
        <taxon>Eukaryota</taxon>
        <taxon>Sar</taxon>
        <taxon>Alveolata</taxon>
        <taxon>Ciliophora</taxon>
        <taxon>Postciliodesmatophora</taxon>
        <taxon>Heterotrichea</taxon>
        <taxon>Heterotrichida</taxon>
        <taxon>Blepharismidae</taxon>
        <taxon>Blepharisma</taxon>
    </lineage>
</organism>
<dbReference type="Gene3D" id="2.40.50.140">
    <property type="entry name" value="Nucleic acid-binding proteins"/>
    <property type="match status" value="5"/>
</dbReference>
<dbReference type="Proteomes" id="UP001162131">
    <property type="component" value="Unassembled WGS sequence"/>
</dbReference>
<evidence type="ECO:0000256" key="3">
    <source>
        <dbReference type="ARBA" id="ARBA00022771"/>
    </source>
</evidence>
<feature type="domain" description="Replication protein A OB" evidence="8">
    <location>
        <begin position="224"/>
        <end position="313"/>
    </location>
</feature>
<feature type="domain" description="Replication factor A C-terminal" evidence="7">
    <location>
        <begin position="651"/>
        <end position="765"/>
    </location>
</feature>
<keyword evidence="5" id="KW-0238">DNA-binding</keyword>
<name>A0AAU9K8V8_9CILI</name>
<dbReference type="FunFam" id="2.40.50.140:FF:000041">
    <property type="entry name" value="Replication protein A subunit"/>
    <property type="match status" value="2"/>
</dbReference>
<reference evidence="9" key="1">
    <citation type="submission" date="2021-09" db="EMBL/GenBank/DDBJ databases">
        <authorList>
            <consortium name="AG Swart"/>
            <person name="Singh M."/>
            <person name="Singh A."/>
            <person name="Seah K."/>
            <person name="Emmerich C."/>
        </authorList>
    </citation>
    <scope>NUCLEOTIDE SEQUENCE</scope>
    <source>
        <strain evidence="9">ATCC30299</strain>
    </source>
</reference>
<dbReference type="GO" id="GO:0008270">
    <property type="term" value="F:zinc ion binding"/>
    <property type="evidence" value="ECO:0007669"/>
    <property type="project" value="UniProtKB-KW"/>
</dbReference>
<evidence type="ECO:0008006" key="11">
    <source>
        <dbReference type="Google" id="ProtNLM"/>
    </source>
</evidence>
<evidence type="ECO:0000256" key="2">
    <source>
        <dbReference type="ARBA" id="ARBA00022723"/>
    </source>
</evidence>
<evidence type="ECO:0000259" key="6">
    <source>
        <dbReference type="Pfam" id="PF02721"/>
    </source>
</evidence>
<keyword evidence="2" id="KW-0479">Metal-binding</keyword>
<proteinExistence type="inferred from homology"/>
<dbReference type="Pfam" id="PF02721">
    <property type="entry name" value="DUF223"/>
    <property type="match status" value="1"/>
</dbReference>
<evidence type="ECO:0000259" key="7">
    <source>
        <dbReference type="Pfam" id="PF08646"/>
    </source>
</evidence>
<keyword evidence="10" id="KW-1185">Reference proteome</keyword>
<gene>
    <name evidence="9" type="ORF">BSTOLATCC_MIC55539</name>
</gene>
<dbReference type="PANTHER" id="PTHR47165:SF4">
    <property type="entry name" value="OS03G0429900 PROTEIN"/>
    <property type="match status" value="1"/>
</dbReference>
<evidence type="ECO:0000256" key="4">
    <source>
        <dbReference type="ARBA" id="ARBA00022833"/>
    </source>
</evidence>
<dbReference type="InterPro" id="IPR031657">
    <property type="entry name" value="REPA_OB_2"/>
</dbReference>
<evidence type="ECO:0000313" key="10">
    <source>
        <dbReference type="Proteomes" id="UP001162131"/>
    </source>
</evidence>
<dbReference type="InterPro" id="IPR012340">
    <property type="entry name" value="NA-bd_OB-fold"/>
</dbReference>
<dbReference type="PANTHER" id="PTHR47165">
    <property type="entry name" value="OS03G0429900 PROTEIN"/>
    <property type="match status" value="1"/>
</dbReference>
<dbReference type="InterPro" id="IPR003871">
    <property type="entry name" value="RFA1B/D_OB_1st"/>
</dbReference>
<evidence type="ECO:0000256" key="1">
    <source>
        <dbReference type="ARBA" id="ARBA00005690"/>
    </source>
</evidence>
<dbReference type="GO" id="GO:0003677">
    <property type="term" value="F:DNA binding"/>
    <property type="evidence" value="ECO:0007669"/>
    <property type="project" value="UniProtKB-KW"/>
</dbReference>
<dbReference type="SUPFAM" id="SSF50249">
    <property type="entry name" value="Nucleic acid-binding proteins"/>
    <property type="match status" value="5"/>
</dbReference>
<comment type="similarity">
    <text evidence="1">Belongs to the replication factor A protein 1 family.</text>
</comment>
<evidence type="ECO:0000259" key="8">
    <source>
        <dbReference type="Pfam" id="PF16900"/>
    </source>
</evidence>
<dbReference type="Pfam" id="PF16900">
    <property type="entry name" value="REPA_OB_2"/>
    <property type="match status" value="2"/>
</dbReference>
<feature type="domain" description="Replication protein A OB" evidence="8">
    <location>
        <begin position="488"/>
        <end position="579"/>
    </location>
</feature>
<dbReference type="EMBL" id="CAJZBQ010000054">
    <property type="protein sequence ID" value="CAG9332084.1"/>
    <property type="molecule type" value="Genomic_DNA"/>
</dbReference>
<comment type="caution">
    <text evidence="9">The sequence shown here is derived from an EMBL/GenBank/DDBJ whole genome shotgun (WGS) entry which is preliminary data.</text>
</comment>
<keyword evidence="3" id="KW-0863">Zinc-finger</keyword>
<dbReference type="Pfam" id="PF08646">
    <property type="entry name" value="Rep_fac-A_C"/>
    <property type="match status" value="1"/>
</dbReference>
<keyword evidence="4" id="KW-0862">Zinc</keyword>
<evidence type="ECO:0000313" key="9">
    <source>
        <dbReference type="EMBL" id="CAG9332084.1"/>
    </source>
</evidence>
<protein>
    <recommendedName>
        <fullName evidence="11">Replication protein A subunit</fullName>
    </recommendedName>
</protein>
<dbReference type="AlphaFoldDB" id="A0AAU9K8V8"/>
<feature type="domain" description="Replication protein A 70 kDa DNA-binding subunit B/D first OB fold" evidence="6">
    <location>
        <begin position="369"/>
        <end position="470"/>
    </location>
</feature>
<evidence type="ECO:0000256" key="5">
    <source>
        <dbReference type="ARBA" id="ARBA00023125"/>
    </source>
</evidence>